<protein>
    <recommendedName>
        <fullName evidence="3">Thiazole biosynthetic enzyme</fullName>
    </recommendedName>
</protein>
<dbReference type="OrthoDB" id="410463at2759"/>
<accession>A0A507DMH2</accession>
<dbReference type="STRING" id="246404.A0A507DMH2"/>
<gene>
    <name evidence="1" type="ORF">CcCBS67573_g09952</name>
</gene>
<keyword evidence="2" id="KW-1185">Reference proteome</keyword>
<dbReference type="Proteomes" id="UP000320333">
    <property type="component" value="Unassembled WGS sequence"/>
</dbReference>
<evidence type="ECO:0008006" key="3">
    <source>
        <dbReference type="Google" id="ProtNLM"/>
    </source>
</evidence>
<sequence length="157" mass="16345">MFNATAAEDLIIRTDALNPSGKRIGGVVTNWTLVSLNHNHQSCMDPSTVTAPIVCSFAGHDGPFGAASVKRLVSSGLINKLGDMRALDMNLAEDAVVNATRGTYARGQVYPGLIVGGVELAELDGHPRMGPTFGAMLASGTKAAHEALKVLASLKNC</sequence>
<comment type="caution">
    <text evidence="1">The sequence shown here is derived from an EMBL/GenBank/DDBJ whole genome shotgun (WGS) entry which is preliminary data.</text>
</comment>
<evidence type="ECO:0000313" key="2">
    <source>
        <dbReference type="Proteomes" id="UP000320333"/>
    </source>
</evidence>
<dbReference type="AlphaFoldDB" id="A0A507DMH2"/>
<reference evidence="1 2" key="1">
    <citation type="journal article" date="2019" name="Sci. Rep.">
        <title>Comparative genomics of chytrid fungi reveal insights into the obligate biotrophic and pathogenic lifestyle of Synchytrium endobioticum.</title>
        <authorList>
            <person name="van de Vossenberg B.T.L.H."/>
            <person name="Warris S."/>
            <person name="Nguyen H.D.T."/>
            <person name="van Gent-Pelzer M.P.E."/>
            <person name="Joly D.L."/>
            <person name="van de Geest H.C."/>
            <person name="Bonants P.J.M."/>
            <person name="Smith D.S."/>
            <person name="Levesque C.A."/>
            <person name="van der Lee T.A.J."/>
        </authorList>
    </citation>
    <scope>NUCLEOTIDE SEQUENCE [LARGE SCALE GENOMIC DNA]</scope>
    <source>
        <strain evidence="1 2">CBS 675.73</strain>
    </source>
</reference>
<dbReference type="PANTHER" id="PTHR43422:SF3">
    <property type="entry name" value="THIAMINE THIAZOLE SYNTHASE"/>
    <property type="match status" value="1"/>
</dbReference>
<proteinExistence type="predicted"/>
<dbReference type="InterPro" id="IPR036188">
    <property type="entry name" value="FAD/NAD-bd_sf"/>
</dbReference>
<name>A0A507DMH2_9FUNG</name>
<evidence type="ECO:0000313" key="1">
    <source>
        <dbReference type="EMBL" id="TPX52090.1"/>
    </source>
</evidence>
<dbReference type="Pfam" id="PF01946">
    <property type="entry name" value="Thi4"/>
    <property type="match status" value="1"/>
</dbReference>
<dbReference type="EMBL" id="QEAP01001081">
    <property type="protein sequence ID" value="TPX52090.1"/>
    <property type="molecule type" value="Genomic_DNA"/>
</dbReference>
<dbReference type="Gene3D" id="3.50.50.60">
    <property type="entry name" value="FAD/NAD(P)-binding domain"/>
    <property type="match status" value="1"/>
</dbReference>
<dbReference type="PANTHER" id="PTHR43422">
    <property type="entry name" value="THIAMINE THIAZOLE SYNTHASE"/>
    <property type="match status" value="1"/>
</dbReference>
<organism evidence="1 2">
    <name type="scientific">Chytriomyces confervae</name>
    <dbReference type="NCBI Taxonomy" id="246404"/>
    <lineage>
        <taxon>Eukaryota</taxon>
        <taxon>Fungi</taxon>
        <taxon>Fungi incertae sedis</taxon>
        <taxon>Chytridiomycota</taxon>
        <taxon>Chytridiomycota incertae sedis</taxon>
        <taxon>Chytridiomycetes</taxon>
        <taxon>Chytridiales</taxon>
        <taxon>Chytriomycetaceae</taxon>
        <taxon>Chytriomyces</taxon>
    </lineage>
</organism>